<keyword evidence="4 6" id="KW-1133">Transmembrane helix</keyword>
<dbReference type="GO" id="GO:0005789">
    <property type="term" value="C:endoplasmic reticulum membrane"/>
    <property type="evidence" value="ECO:0007669"/>
    <property type="project" value="UniProtKB-SubCell"/>
</dbReference>
<feature type="transmembrane region" description="Helical" evidence="6">
    <location>
        <begin position="79"/>
        <end position="99"/>
    </location>
</feature>
<dbReference type="eggNOG" id="ENOG502S0JX">
    <property type="taxonomic scope" value="Eukaryota"/>
</dbReference>
<keyword evidence="3" id="KW-0256">Endoplasmic reticulum</keyword>
<evidence type="ECO:0000256" key="1">
    <source>
        <dbReference type="ARBA" id="ARBA00004477"/>
    </source>
</evidence>
<accession>T0QN82</accession>
<feature type="transmembrane region" description="Helical" evidence="6">
    <location>
        <begin position="194"/>
        <end position="212"/>
    </location>
</feature>
<dbReference type="Proteomes" id="UP000030762">
    <property type="component" value="Unassembled WGS sequence"/>
</dbReference>
<dbReference type="OrthoDB" id="63215at2759"/>
<evidence type="ECO:0000256" key="3">
    <source>
        <dbReference type="ARBA" id="ARBA00022824"/>
    </source>
</evidence>
<evidence type="ECO:0000256" key="4">
    <source>
        <dbReference type="ARBA" id="ARBA00022989"/>
    </source>
</evidence>
<feature type="transmembrane region" description="Helical" evidence="6">
    <location>
        <begin position="164"/>
        <end position="182"/>
    </location>
</feature>
<evidence type="ECO:0000256" key="5">
    <source>
        <dbReference type="ARBA" id="ARBA00023136"/>
    </source>
</evidence>
<dbReference type="EMBL" id="JH767148">
    <property type="protein sequence ID" value="EQC36176.1"/>
    <property type="molecule type" value="Genomic_DNA"/>
</dbReference>
<organism evidence="7 8">
    <name type="scientific">Saprolegnia diclina (strain VS20)</name>
    <dbReference type="NCBI Taxonomy" id="1156394"/>
    <lineage>
        <taxon>Eukaryota</taxon>
        <taxon>Sar</taxon>
        <taxon>Stramenopiles</taxon>
        <taxon>Oomycota</taxon>
        <taxon>Saprolegniomycetes</taxon>
        <taxon>Saprolegniales</taxon>
        <taxon>Saprolegniaceae</taxon>
        <taxon>Saprolegnia</taxon>
    </lineage>
</organism>
<dbReference type="GeneID" id="19947016"/>
<evidence type="ECO:0000313" key="7">
    <source>
        <dbReference type="EMBL" id="EQC36176.1"/>
    </source>
</evidence>
<dbReference type="OMA" id="DHSCWYA"/>
<gene>
    <name evidence="7" type="ORF">SDRG_06289</name>
</gene>
<dbReference type="GO" id="GO:0019915">
    <property type="term" value="P:lipid storage"/>
    <property type="evidence" value="ECO:0007669"/>
    <property type="project" value="InterPro"/>
</dbReference>
<dbReference type="Pfam" id="PF10261">
    <property type="entry name" value="FIT"/>
    <property type="match status" value="1"/>
</dbReference>
<comment type="subcellular location">
    <subcellularLocation>
        <location evidence="1">Endoplasmic reticulum membrane</location>
        <topology evidence="1">Multi-pass membrane protein</topology>
    </subcellularLocation>
</comment>
<dbReference type="RefSeq" id="XP_008610282.1">
    <property type="nucleotide sequence ID" value="XM_008612060.1"/>
</dbReference>
<reference evidence="7 8" key="1">
    <citation type="submission" date="2012-04" db="EMBL/GenBank/DDBJ databases">
        <title>The Genome Sequence of Saprolegnia declina VS20.</title>
        <authorList>
            <consortium name="The Broad Institute Genome Sequencing Platform"/>
            <person name="Russ C."/>
            <person name="Nusbaum C."/>
            <person name="Tyler B."/>
            <person name="van West P."/>
            <person name="Dieguez-Uribeondo J."/>
            <person name="de Bruijn I."/>
            <person name="Tripathy S."/>
            <person name="Jiang R."/>
            <person name="Young S.K."/>
            <person name="Zeng Q."/>
            <person name="Gargeya S."/>
            <person name="Fitzgerald M."/>
            <person name="Haas B."/>
            <person name="Abouelleil A."/>
            <person name="Alvarado L."/>
            <person name="Arachchi H.M."/>
            <person name="Berlin A."/>
            <person name="Chapman S.B."/>
            <person name="Goldberg J."/>
            <person name="Griggs A."/>
            <person name="Gujja S."/>
            <person name="Hansen M."/>
            <person name="Howarth C."/>
            <person name="Imamovic A."/>
            <person name="Larimer J."/>
            <person name="McCowen C."/>
            <person name="Montmayeur A."/>
            <person name="Murphy C."/>
            <person name="Neiman D."/>
            <person name="Pearson M."/>
            <person name="Priest M."/>
            <person name="Roberts A."/>
            <person name="Saif S."/>
            <person name="Shea T."/>
            <person name="Sisk P."/>
            <person name="Sykes S."/>
            <person name="Wortman J."/>
            <person name="Nusbaum C."/>
            <person name="Birren B."/>
        </authorList>
    </citation>
    <scope>NUCLEOTIDE SEQUENCE [LARGE SCALE GENOMIC DNA]</scope>
    <source>
        <strain evidence="7 8">VS20</strain>
    </source>
</reference>
<evidence type="ECO:0000313" key="8">
    <source>
        <dbReference type="Proteomes" id="UP000030762"/>
    </source>
</evidence>
<keyword evidence="8" id="KW-1185">Reference proteome</keyword>
<dbReference type="InterPro" id="IPR019388">
    <property type="entry name" value="FIT"/>
</dbReference>
<dbReference type="AlphaFoldDB" id="T0QN82"/>
<dbReference type="InParanoid" id="T0QN82"/>
<name>T0QN82_SAPDV</name>
<dbReference type="GO" id="GO:0010945">
    <property type="term" value="F:coenzyme A diphosphatase activity"/>
    <property type="evidence" value="ECO:0007669"/>
    <property type="project" value="InterPro"/>
</dbReference>
<proteinExistence type="predicted"/>
<dbReference type="VEuPathDB" id="FungiDB:SDRG_06289"/>
<feature type="transmembrane region" description="Helical" evidence="6">
    <location>
        <begin position="111"/>
        <end position="129"/>
    </location>
</feature>
<protein>
    <submittedName>
        <fullName evidence="7">Uncharacterized protein</fullName>
    </submittedName>
</protein>
<feature type="transmembrane region" description="Helical" evidence="6">
    <location>
        <begin position="7"/>
        <end position="26"/>
    </location>
</feature>
<sequence>MPQWSDPFVAANVVVAVVVVYCSVMSPWKYTRVSGPCSSNWLDVRDPDSKAVCCNDSSTAPCYVGMTELHELTHGQGAWILPLVAALVNFGLTMFLPNVTSRHMSAIYNRLGLYFALMIYRTIVLYGALNLVEKALFPPATSCWYAPLRRNKRCIDSFDHADHIVLYMTHFIATSCFEWKVLQRDRVVSVFKRHVLSLWLLFVLGLSVYAIFHTAYSFHSCWENIVGMLIAQICVMLPLYLLSEDYFGALRFGAFLTKDRLLTK</sequence>
<keyword evidence="5 6" id="KW-0472">Membrane</keyword>
<keyword evidence="2 6" id="KW-0812">Transmembrane</keyword>
<evidence type="ECO:0000256" key="6">
    <source>
        <dbReference type="SAM" id="Phobius"/>
    </source>
</evidence>
<feature type="transmembrane region" description="Helical" evidence="6">
    <location>
        <begin position="224"/>
        <end position="242"/>
    </location>
</feature>
<evidence type="ECO:0000256" key="2">
    <source>
        <dbReference type="ARBA" id="ARBA00022692"/>
    </source>
</evidence>